<evidence type="ECO:0000313" key="18">
    <source>
        <dbReference type="Proteomes" id="UP000298030"/>
    </source>
</evidence>
<keyword evidence="9" id="KW-0862">Zinc</keyword>
<dbReference type="PANTHER" id="PTHR11006:SF53">
    <property type="entry name" value="PROTEIN ARGININE N-METHYLTRANSFERASE 3"/>
    <property type="match status" value="1"/>
</dbReference>
<feature type="domain" description="Protein arginine N-methyltransferase" evidence="16">
    <location>
        <begin position="349"/>
        <end position="448"/>
    </location>
</feature>
<dbReference type="FunFam" id="3.40.50.150:FF:000003">
    <property type="entry name" value="Blast:Protein arginine N-methyltransferase 1"/>
    <property type="match status" value="1"/>
</dbReference>
<dbReference type="InterPro" id="IPR025799">
    <property type="entry name" value="Arg_MeTrfase"/>
</dbReference>
<dbReference type="PROSITE" id="PS51678">
    <property type="entry name" value="SAM_MT_PRMT"/>
    <property type="match status" value="1"/>
</dbReference>
<keyword evidence="7" id="KW-0479">Metal-binding</keyword>
<dbReference type="InterPro" id="IPR041698">
    <property type="entry name" value="Methyltransf_25"/>
</dbReference>
<evidence type="ECO:0000256" key="9">
    <source>
        <dbReference type="ARBA" id="ARBA00022833"/>
    </source>
</evidence>
<dbReference type="GO" id="GO:0032259">
    <property type="term" value="P:methylation"/>
    <property type="evidence" value="ECO:0007669"/>
    <property type="project" value="UniProtKB-KW"/>
</dbReference>
<dbReference type="Pfam" id="PF21137">
    <property type="entry name" value="ANM3_C2H2_Zf"/>
    <property type="match status" value="1"/>
</dbReference>
<dbReference type="GO" id="GO:0005829">
    <property type="term" value="C:cytosol"/>
    <property type="evidence" value="ECO:0007669"/>
    <property type="project" value="UniProtKB-SubCell"/>
</dbReference>
<dbReference type="EC" id="2.1.1.319" evidence="2"/>
<feature type="region of interest" description="Disordered" evidence="13">
    <location>
        <begin position="1"/>
        <end position="41"/>
    </location>
</feature>
<evidence type="ECO:0000256" key="11">
    <source>
        <dbReference type="ARBA" id="ARBA00049303"/>
    </source>
</evidence>
<feature type="domain" description="Methyltransferase" evidence="14">
    <location>
        <begin position="241"/>
        <end position="340"/>
    </location>
</feature>
<dbReference type="InterPro" id="IPR055135">
    <property type="entry name" value="PRMT_dom"/>
</dbReference>
<dbReference type="GO" id="GO:0042054">
    <property type="term" value="F:histone methyltransferase activity"/>
    <property type="evidence" value="ECO:0007669"/>
    <property type="project" value="TreeGrafter"/>
</dbReference>
<dbReference type="SUPFAM" id="SSF57667">
    <property type="entry name" value="beta-beta-alpha zinc fingers"/>
    <property type="match status" value="1"/>
</dbReference>
<dbReference type="GO" id="GO:0008270">
    <property type="term" value="F:zinc ion binding"/>
    <property type="evidence" value="ECO:0007669"/>
    <property type="project" value="UniProtKB-KW"/>
</dbReference>
<dbReference type="EMBL" id="QPFP01000001">
    <property type="protein sequence ID" value="TEB39954.1"/>
    <property type="molecule type" value="Genomic_DNA"/>
</dbReference>
<dbReference type="GO" id="GO:0005634">
    <property type="term" value="C:nucleus"/>
    <property type="evidence" value="ECO:0007669"/>
    <property type="project" value="TreeGrafter"/>
</dbReference>
<name>A0A4Y7U108_COPMI</name>
<evidence type="ECO:0000256" key="4">
    <source>
        <dbReference type="ARBA" id="ARBA00022603"/>
    </source>
</evidence>
<evidence type="ECO:0000313" key="17">
    <source>
        <dbReference type="EMBL" id="TEB39954.1"/>
    </source>
</evidence>
<comment type="catalytic activity">
    <reaction evidence="10">
        <text>L-arginyl-[protein] + 2 S-adenosyl-L-methionine = N(omega),N(omega)-dimethyl-L-arginyl-[protein] + 2 S-adenosyl-L-homocysteine + 2 H(+)</text>
        <dbReference type="Rhea" id="RHEA:48096"/>
        <dbReference type="Rhea" id="RHEA-COMP:10532"/>
        <dbReference type="Rhea" id="RHEA-COMP:11991"/>
        <dbReference type="ChEBI" id="CHEBI:15378"/>
        <dbReference type="ChEBI" id="CHEBI:29965"/>
        <dbReference type="ChEBI" id="CHEBI:57856"/>
        <dbReference type="ChEBI" id="CHEBI:59789"/>
        <dbReference type="ChEBI" id="CHEBI:61897"/>
        <dbReference type="EC" id="2.1.1.319"/>
    </reaction>
    <physiologicalReaction direction="left-to-right" evidence="10">
        <dbReference type="Rhea" id="RHEA:48097"/>
    </physiologicalReaction>
</comment>
<keyword evidence="18" id="KW-1185">Reference proteome</keyword>
<evidence type="ECO:0000259" key="14">
    <source>
        <dbReference type="Pfam" id="PF13649"/>
    </source>
</evidence>
<comment type="catalytic activity">
    <reaction evidence="11">
        <text>L-arginyl-[protein] + S-adenosyl-L-methionine = N(omega)-methyl-L-arginyl-[protein] + S-adenosyl-L-homocysteine + H(+)</text>
        <dbReference type="Rhea" id="RHEA:48100"/>
        <dbReference type="Rhea" id="RHEA-COMP:10532"/>
        <dbReference type="Rhea" id="RHEA-COMP:11990"/>
        <dbReference type="ChEBI" id="CHEBI:15378"/>
        <dbReference type="ChEBI" id="CHEBI:29965"/>
        <dbReference type="ChEBI" id="CHEBI:57856"/>
        <dbReference type="ChEBI" id="CHEBI:59789"/>
        <dbReference type="ChEBI" id="CHEBI:65280"/>
    </reaction>
    <physiologicalReaction direction="left-to-right" evidence="11">
        <dbReference type="Rhea" id="RHEA:48101"/>
    </physiologicalReaction>
</comment>
<dbReference type="STRING" id="71717.A0A4Y7U108"/>
<dbReference type="CDD" id="cd02440">
    <property type="entry name" value="AdoMet_MTases"/>
    <property type="match status" value="1"/>
</dbReference>
<dbReference type="Proteomes" id="UP000298030">
    <property type="component" value="Unassembled WGS sequence"/>
</dbReference>
<comment type="caution">
    <text evidence="17">The sequence shown here is derived from an EMBL/GenBank/DDBJ whole genome shotgun (WGS) entry which is preliminary data.</text>
</comment>
<reference evidence="17 18" key="1">
    <citation type="journal article" date="2019" name="Nat. Ecol. Evol.">
        <title>Megaphylogeny resolves global patterns of mushroom evolution.</title>
        <authorList>
            <person name="Varga T."/>
            <person name="Krizsan K."/>
            <person name="Foldi C."/>
            <person name="Dima B."/>
            <person name="Sanchez-Garcia M."/>
            <person name="Sanchez-Ramirez S."/>
            <person name="Szollosi G.J."/>
            <person name="Szarkandi J.G."/>
            <person name="Papp V."/>
            <person name="Albert L."/>
            <person name="Andreopoulos W."/>
            <person name="Angelini C."/>
            <person name="Antonin V."/>
            <person name="Barry K.W."/>
            <person name="Bougher N.L."/>
            <person name="Buchanan P."/>
            <person name="Buyck B."/>
            <person name="Bense V."/>
            <person name="Catcheside P."/>
            <person name="Chovatia M."/>
            <person name="Cooper J."/>
            <person name="Damon W."/>
            <person name="Desjardin D."/>
            <person name="Finy P."/>
            <person name="Geml J."/>
            <person name="Haridas S."/>
            <person name="Hughes K."/>
            <person name="Justo A."/>
            <person name="Karasinski D."/>
            <person name="Kautmanova I."/>
            <person name="Kiss B."/>
            <person name="Kocsube S."/>
            <person name="Kotiranta H."/>
            <person name="LaButti K.M."/>
            <person name="Lechner B.E."/>
            <person name="Liimatainen K."/>
            <person name="Lipzen A."/>
            <person name="Lukacs Z."/>
            <person name="Mihaltcheva S."/>
            <person name="Morgado L.N."/>
            <person name="Niskanen T."/>
            <person name="Noordeloos M.E."/>
            <person name="Ohm R.A."/>
            <person name="Ortiz-Santana B."/>
            <person name="Ovrebo C."/>
            <person name="Racz N."/>
            <person name="Riley R."/>
            <person name="Savchenko A."/>
            <person name="Shiryaev A."/>
            <person name="Soop K."/>
            <person name="Spirin V."/>
            <person name="Szebenyi C."/>
            <person name="Tomsovsky M."/>
            <person name="Tulloss R.E."/>
            <person name="Uehling J."/>
            <person name="Grigoriev I.V."/>
            <person name="Vagvolgyi C."/>
            <person name="Papp T."/>
            <person name="Martin F.M."/>
            <person name="Miettinen O."/>
            <person name="Hibbett D.S."/>
            <person name="Nagy L.G."/>
        </authorList>
    </citation>
    <scope>NUCLEOTIDE SEQUENCE [LARGE SCALE GENOMIC DNA]</scope>
    <source>
        <strain evidence="17 18">FP101781</strain>
    </source>
</reference>
<feature type="compositionally biased region" description="Polar residues" evidence="13">
    <location>
        <begin position="478"/>
        <end position="487"/>
    </location>
</feature>
<dbReference type="OrthoDB" id="7848332at2759"/>
<dbReference type="GO" id="GO:0035242">
    <property type="term" value="F:protein-arginine omega-N asymmetric methyltransferase activity"/>
    <property type="evidence" value="ECO:0007669"/>
    <property type="project" value="UniProtKB-EC"/>
</dbReference>
<keyword evidence="8" id="KW-0863">Zinc-finger</keyword>
<dbReference type="InterPro" id="IPR049482">
    <property type="entry name" value="ANM3-like_C2H2_Zf"/>
</dbReference>
<accession>A0A4Y7U108</accession>
<feature type="domain" description="Protein arginine N-methyltransferase" evidence="16">
    <location>
        <begin position="491"/>
        <end position="552"/>
    </location>
</feature>
<feature type="domain" description="Protein arginine N-methyltransferase 3-like C2H2 zinc finger" evidence="15">
    <location>
        <begin position="80"/>
        <end position="125"/>
    </location>
</feature>
<evidence type="ECO:0000256" key="12">
    <source>
        <dbReference type="PROSITE-ProRule" id="PRU01015"/>
    </source>
</evidence>
<feature type="region of interest" description="Disordered" evidence="13">
    <location>
        <begin position="476"/>
        <end position="504"/>
    </location>
</feature>
<evidence type="ECO:0000256" key="1">
    <source>
        <dbReference type="ARBA" id="ARBA00004514"/>
    </source>
</evidence>
<organism evidence="17 18">
    <name type="scientific">Coprinellus micaceus</name>
    <name type="common">Glistening ink-cap mushroom</name>
    <name type="synonym">Coprinus micaceus</name>
    <dbReference type="NCBI Taxonomy" id="71717"/>
    <lineage>
        <taxon>Eukaryota</taxon>
        <taxon>Fungi</taxon>
        <taxon>Dikarya</taxon>
        <taxon>Basidiomycota</taxon>
        <taxon>Agaricomycotina</taxon>
        <taxon>Agaricomycetes</taxon>
        <taxon>Agaricomycetidae</taxon>
        <taxon>Agaricales</taxon>
        <taxon>Agaricineae</taxon>
        <taxon>Psathyrellaceae</taxon>
        <taxon>Coprinellus</taxon>
    </lineage>
</organism>
<feature type="compositionally biased region" description="Pro residues" evidence="13">
    <location>
        <begin position="1"/>
        <end position="12"/>
    </location>
</feature>
<dbReference type="PANTHER" id="PTHR11006">
    <property type="entry name" value="PROTEIN ARGININE N-METHYLTRANSFERASE"/>
    <property type="match status" value="1"/>
</dbReference>
<proteinExistence type="predicted"/>
<dbReference type="InterPro" id="IPR036236">
    <property type="entry name" value="Znf_C2H2_sf"/>
</dbReference>
<protein>
    <recommendedName>
        <fullName evidence="2">type I protein arginine methyltransferase</fullName>
        <ecNumber evidence="2">2.1.1.319</ecNumber>
    </recommendedName>
</protein>
<dbReference type="InterPro" id="IPR029063">
    <property type="entry name" value="SAM-dependent_MTases_sf"/>
</dbReference>
<dbReference type="Gene3D" id="2.70.160.11">
    <property type="entry name" value="Hnrnp arginine n-methyltransferase1"/>
    <property type="match status" value="1"/>
</dbReference>
<evidence type="ECO:0000256" key="7">
    <source>
        <dbReference type="ARBA" id="ARBA00022723"/>
    </source>
</evidence>
<evidence type="ECO:0000259" key="16">
    <source>
        <dbReference type="Pfam" id="PF22528"/>
    </source>
</evidence>
<sequence length="568" mass="63455">MSTVKLPPPRTIPDPEEDRESGSSSSESGDDDDRNWDDWVSDSNEQQQCRSLFEDRVLPSVEAAVSYDDSVHGFNINEVTSKLGLDFHGRVRLINCIRKNTLTPAQALALQGSEPWFSSDEYLVPVIENDPLIQIFSDDWSESEDEEAAASDPIKKTRLLEKQLALAQQRVAEYQKLLCQRLGVEGPSGEVKPKPRDDDTHYFDSYAENDIHAVMINDKVRTASYAQFILTNPSLFRDAVVLDVGCGTGILSLFAARSGAKRVIAVDASDIGERAKKIVKANNFEDIITVVRGKVEDITLPDDITQVDIIISEWMGYALLYESMLDSVLVARDRFLKPGGVMAPSQTKMLIGLCDASDIAKERIEFWDDVYGFDMSTMSEGLYDDAIIDVVGPEAILSKPAVVKDLILKDIAVRQLDFSTPFTLISTTERRTKINSFILYFDTFFTVSGNPVPPETEVRNIKEGEAVLAELWPVGNKSAPQRRQSQSGKKERITSFSTGPQSSPTHWKQTLFMLKHPFYASEGTTVTGVFHCKKRDDNSRELDVELHYSVHSEDGQPGDTVVQMYSVR</sequence>
<evidence type="ECO:0000256" key="8">
    <source>
        <dbReference type="ARBA" id="ARBA00022771"/>
    </source>
</evidence>
<evidence type="ECO:0000256" key="10">
    <source>
        <dbReference type="ARBA" id="ARBA00047384"/>
    </source>
</evidence>
<dbReference type="SUPFAM" id="SSF53335">
    <property type="entry name" value="S-adenosyl-L-methionine-dependent methyltransferases"/>
    <property type="match status" value="1"/>
</dbReference>
<evidence type="ECO:0000256" key="2">
    <source>
        <dbReference type="ARBA" id="ARBA00011925"/>
    </source>
</evidence>
<evidence type="ECO:0000256" key="3">
    <source>
        <dbReference type="ARBA" id="ARBA00022490"/>
    </source>
</evidence>
<evidence type="ECO:0000256" key="6">
    <source>
        <dbReference type="ARBA" id="ARBA00022691"/>
    </source>
</evidence>
<keyword evidence="6 12" id="KW-0949">S-adenosyl-L-methionine</keyword>
<keyword evidence="4 12" id="KW-0489">Methyltransferase</keyword>
<keyword evidence="5 12" id="KW-0808">Transferase</keyword>
<evidence type="ECO:0000256" key="5">
    <source>
        <dbReference type="ARBA" id="ARBA00022679"/>
    </source>
</evidence>
<dbReference type="Pfam" id="PF13649">
    <property type="entry name" value="Methyltransf_25"/>
    <property type="match status" value="1"/>
</dbReference>
<feature type="compositionally biased region" description="Polar residues" evidence="13">
    <location>
        <begin position="494"/>
        <end position="504"/>
    </location>
</feature>
<gene>
    <name evidence="17" type="ORF">FA13DRAFT_1724177</name>
</gene>
<comment type="subcellular location">
    <subcellularLocation>
        <location evidence="1">Cytoplasm</location>
        <location evidence="1">Cytosol</location>
    </subcellularLocation>
</comment>
<evidence type="ECO:0000256" key="13">
    <source>
        <dbReference type="SAM" id="MobiDB-lite"/>
    </source>
</evidence>
<dbReference type="Pfam" id="PF22528">
    <property type="entry name" value="PRMT_C"/>
    <property type="match status" value="2"/>
</dbReference>
<dbReference type="Gene3D" id="3.40.50.150">
    <property type="entry name" value="Vaccinia Virus protein VP39"/>
    <property type="match status" value="1"/>
</dbReference>
<keyword evidence="3" id="KW-0963">Cytoplasm</keyword>
<dbReference type="AlphaFoldDB" id="A0A4Y7U108"/>
<evidence type="ECO:0000259" key="15">
    <source>
        <dbReference type="Pfam" id="PF21137"/>
    </source>
</evidence>